<dbReference type="Pfam" id="PF13487">
    <property type="entry name" value="HD_5"/>
    <property type="match status" value="1"/>
</dbReference>
<sequence>MIISDILMPVMDGFQLCRMCQEDDRLSSIPFVFYSASYTERQDQEFGLGMGAVRFIVKPMDPDEFLKTIREILKDYENGLLLPSALPVDKDEDTFLKGYSGRLIRQLEKKVEDLEESNKALMKSEADLKDLFESFVMAMVNALEAKSRWTTGHSRRVAHYAEQLALEIDLGPAEIAEVKMAALLHDIGKLGLKDNILDKPSHLTEEEFRTVKEHAALGAEILHDIKPLRHITPSIRHHHEKSDGSGYPDGITGRDIGLFAGILHIADSFDAITSDRPYRSSLSKEYAVEELKKFSGKQFDPVLVDAFLRVLDNGFRCIKFNTMRIMIQGLMKVEKI</sequence>
<dbReference type="InterPro" id="IPR006674">
    <property type="entry name" value="HD_domain"/>
</dbReference>
<dbReference type="Proteomes" id="UP000614424">
    <property type="component" value="Unassembled WGS sequence"/>
</dbReference>
<keyword evidence="2" id="KW-0175">Coiled coil</keyword>
<dbReference type="SMART" id="SM00471">
    <property type="entry name" value="HDc"/>
    <property type="match status" value="1"/>
</dbReference>
<dbReference type="InterPro" id="IPR011006">
    <property type="entry name" value="CheY-like_superfamily"/>
</dbReference>
<feature type="domain" description="HD" evidence="4">
    <location>
        <begin position="150"/>
        <end position="272"/>
    </location>
</feature>
<organism evidence="6 7">
    <name type="scientific">Candidatus Desulfobia pelagia</name>
    <dbReference type="NCBI Taxonomy" id="2841692"/>
    <lineage>
        <taxon>Bacteria</taxon>
        <taxon>Pseudomonadati</taxon>
        <taxon>Thermodesulfobacteriota</taxon>
        <taxon>Desulfobulbia</taxon>
        <taxon>Desulfobulbales</taxon>
        <taxon>Desulfobulbaceae</taxon>
        <taxon>Candidatus Desulfobia</taxon>
    </lineage>
</organism>
<evidence type="ECO:0000313" key="7">
    <source>
        <dbReference type="Proteomes" id="UP000614424"/>
    </source>
</evidence>
<dbReference type="SUPFAM" id="SSF109604">
    <property type="entry name" value="HD-domain/PDEase-like"/>
    <property type="match status" value="1"/>
</dbReference>
<dbReference type="SUPFAM" id="SSF52172">
    <property type="entry name" value="CheY-like"/>
    <property type="match status" value="1"/>
</dbReference>
<dbReference type="InterPro" id="IPR001789">
    <property type="entry name" value="Sig_transdc_resp-reg_receiver"/>
</dbReference>
<dbReference type="GO" id="GO:0000160">
    <property type="term" value="P:phosphorelay signal transduction system"/>
    <property type="evidence" value="ECO:0007669"/>
    <property type="project" value="InterPro"/>
</dbReference>
<evidence type="ECO:0000313" key="6">
    <source>
        <dbReference type="EMBL" id="MBC8316742.1"/>
    </source>
</evidence>
<proteinExistence type="predicted"/>
<dbReference type="PROSITE" id="PS50110">
    <property type="entry name" value="RESPONSE_REGULATORY"/>
    <property type="match status" value="1"/>
</dbReference>
<reference evidence="6 7" key="1">
    <citation type="submission" date="2020-08" db="EMBL/GenBank/DDBJ databases">
        <title>Bridging the membrane lipid divide: bacteria of the FCB group superphylum have the potential to synthesize archaeal ether lipids.</title>
        <authorList>
            <person name="Villanueva L."/>
            <person name="Von Meijenfeldt F.A.B."/>
            <person name="Westbye A.B."/>
            <person name="Yadav S."/>
            <person name="Hopmans E.C."/>
            <person name="Dutilh B.E."/>
            <person name="Sinninghe Damste J.S."/>
        </authorList>
    </citation>
    <scope>NUCLEOTIDE SEQUENCE [LARGE SCALE GENOMIC DNA]</scope>
    <source>
        <strain evidence="6">NIOZ-UU47</strain>
    </source>
</reference>
<evidence type="ECO:0000256" key="1">
    <source>
        <dbReference type="PROSITE-ProRule" id="PRU00169"/>
    </source>
</evidence>
<protein>
    <submittedName>
        <fullName evidence="6">HD domain-containing protein</fullName>
    </submittedName>
</protein>
<evidence type="ECO:0000256" key="2">
    <source>
        <dbReference type="SAM" id="Coils"/>
    </source>
</evidence>
<feature type="domain" description="HD-GYP" evidence="5">
    <location>
        <begin position="128"/>
        <end position="323"/>
    </location>
</feature>
<dbReference type="NCBIfam" id="TIGR00277">
    <property type="entry name" value="HDIG"/>
    <property type="match status" value="1"/>
</dbReference>
<evidence type="ECO:0000259" key="5">
    <source>
        <dbReference type="PROSITE" id="PS51832"/>
    </source>
</evidence>
<keyword evidence="1" id="KW-0597">Phosphoprotein</keyword>
<evidence type="ECO:0000259" key="4">
    <source>
        <dbReference type="PROSITE" id="PS51831"/>
    </source>
</evidence>
<feature type="coiled-coil region" evidence="2">
    <location>
        <begin position="104"/>
        <end position="134"/>
    </location>
</feature>
<dbReference type="Pfam" id="PF00072">
    <property type="entry name" value="Response_reg"/>
    <property type="match status" value="1"/>
</dbReference>
<dbReference type="PANTHER" id="PTHR45228:SF4">
    <property type="entry name" value="LIPOPROTEIN"/>
    <property type="match status" value="1"/>
</dbReference>
<name>A0A8J6NCM1_9BACT</name>
<dbReference type="InterPro" id="IPR052020">
    <property type="entry name" value="Cyclic_di-GMP/3'3'-cGAMP_PDE"/>
</dbReference>
<dbReference type="CDD" id="cd00077">
    <property type="entry name" value="HDc"/>
    <property type="match status" value="1"/>
</dbReference>
<dbReference type="PANTHER" id="PTHR45228">
    <property type="entry name" value="CYCLIC DI-GMP PHOSPHODIESTERASE TM_0186-RELATED"/>
    <property type="match status" value="1"/>
</dbReference>
<dbReference type="EMBL" id="JACNJZ010000051">
    <property type="protein sequence ID" value="MBC8316742.1"/>
    <property type="molecule type" value="Genomic_DNA"/>
</dbReference>
<evidence type="ECO:0000259" key="3">
    <source>
        <dbReference type="PROSITE" id="PS50110"/>
    </source>
</evidence>
<dbReference type="Gene3D" id="1.10.3210.10">
    <property type="entry name" value="Hypothetical protein af1432"/>
    <property type="match status" value="1"/>
</dbReference>
<feature type="modified residue" description="4-aspartylphosphate" evidence="1">
    <location>
        <position position="5"/>
    </location>
</feature>
<dbReference type="Gene3D" id="3.40.50.2300">
    <property type="match status" value="1"/>
</dbReference>
<dbReference type="InterPro" id="IPR006675">
    <property type="entry name" value="HDIG_dom"/>
</dbReference>
<dbReference type="PROSITE" id="PS51832">
    <property type="entry name" value="HD_GYP"/>
    <property type="match status" value="1"/>
</dbReference>
<dbReference type="InterPro" id="IPR003607">
    <property type="entry name" value="HD/PDEase_dom"/>
</dbReference>
<dbReference type="InterPro" id="IPR037522">
    <property type="entry name" value="HD_GYP_dom"/>
</dbReference>
<dbReference type="PROSITE" id="PS51831">
    <property type="entry name" value="HD"/>
    <property type="match status" value="1"/>
</dbReference>
<dbReference type="AlphaFoldDB" id="A0A8J6NCM1"/>
<feature type="domain" description="Response regulatory" evidence="3">
    <location>
        <begin position="1"/>
        <end position="73"/>
    </location>
</feature>
<comment type="caution">
    <text evidence="6">The sequence shown here is derived from an EMBL/GenBank/DDBJ whole genome shotgun (WGS) entry which is preliminary data.</text>
</comment>
<gene>
    <name evidence="6" type="ORF">H8E41_02480</name>
</gene>
<accession>A0A8J6NCM1</accession>